<evidence type="ECO:0000313" key="2">
    <source>
        <dbReference type="EMBL" id="MBH8571770.1"/>
    </source>
</evidence>
<dbReference type="AlphaFoldDB" id="A0A8J7HX44"/>
<evidence type="ECO:0000256" key="1">
    <source>
        <dbReference type="SAM" id="Phobius"/>
    </source>
</evidence>
<gene>
    <name evidence="2" type="ORF">I8752_01745</name>
</gene>
<keyword evidence="1" id="KW-0812">Transmembrane</keyword>
<organism evidence="2 3">
    <name type="scientific">Dendronalium phyllosphericum CENA369</name>
    <dbReference type="NCBI Taxonomy" id="1725256"/>
    <lineage>
        <taxon>Bacteria</taxon>
        <taxon>Bacillati</taxon>
        <taxon>Cyanobacteriota</taxon>
        <taxon>Cyanophyceae</taxon>
        <taxon>Nostocales</taxon>
        <taxon>Nostocaceae</taxon>
        <taxon>Dendronalium</taxon>
        <taxon>Dendronalium phyllosphericum</taxon>
    </lineage>
</organism>
<reference evidence="2 3" key="1">
    <citation type="journal article" date="2021" name="Int. J. Syst. Evol. Microbiol.">
        <title>Amazonocrinis nigriterrae gen. nov., sp. nov., Atlanticothrix silvestris gen. nov., sp. nov. and Dendronalium phyllosphericum gen. nov., sp. nov., nostocacean cyanobacteria from Brazilian environments.</title>
        <authorList>
            <person name="Alvarenga D.O."/>
            <person name="Andreote A.P.D."/>
            <person name="Branco L.H.Z."/>
            <person name="Delbaje E."/>
            <person name="Cruz R.B."/>
            <person name="Varani A.M."/>
            <person name="Fiore M.F."/>
        </authorList>
    </citation>
    <scope>NUCLEOTIDE SEQUENCE [LARGE SCALE GENOMIC DNA]</scope>
    <source>
        <strain evidence="2 3">CENA369</strain>
    </source>
</reference>
<keyword evidence="3" id="KW-1185">Reference proteome</keyword>
<dbReference type="RefSeq" id="WP_214430608.1">
    <property type="nucleotide sequence ID" value="NZ_CAWPUQ010000133.1"/>
</dbReference>
<proteinExistence type="predicted"/>
<name>A0A8J7HX44_9NOST</name>
<keyword evidence="1" id="KW-0472">Membrane</keyword>
<feature type="transmembrane region" description="Helical" evidence="1">
    <location>
        <begin position="12"/>
        <end position="37"/>
    </location>
</feature>
<keyword evidence="1" id="KW-1133">Transmembrane helix</keyword>
<sequence length="135" mass="14521">MDELVKKIAGLGLPGILFVIATATSGGSVAAVVAMLSSLGGPLGVLGGLGLLGLVGILAEYIAGFGVENILKLIYTERSKTESVRFIFKEIQELPITDDLKLKLKHHIRPILFIESEEVPVLKTVEVVDEEQFTY</sequence>
<comment type="caution">
    <text evidence="2">The sequence shown here is derived from an EMBL/GenBank/DDBJ whole genome shotgun (WGS) entry which is preliminary data.</text>
</comment>
<feature type="transmembrane region" description="Helical" evidence="1">
    <location>
        <begin position="43"/>
        <end position="63"/>
    </location>
</feature>
<dbReference type="Proteomes" id="UP000662314">
    <property type="component" value="Unassembled WGS sequence"/>
</dbReference>
<protein>
    <submittedName>
        <fullName evidence="2">Uncharacterized protein</fullName>
    </submittedName>
</protein>
<evidence type="ECO:0000313" key="3">
    <source>
        <dbReference type="Proteomes" id="UP000662314"/>
    </source>
</evidence>
<accession>A0A8J7HX44</accession>
<dbReference type="EMBL" id="JAECZA010000003">
    <property type="protein sequence ID" value="MBH8571770.1"/>
    <property type="molecule type" value="Genomic_DNA"/>
</dbReference>